<dbReference type="InterPro" id="IPR051055">
    <property type="entry name" value="PIF1_helicase"/>
</dbReference>
<dbReference type="SUPFAM" id="SSF52540">
    <property type="entry name" value="P-loop containing nucleoside triphosphate hydrolases"/>
    <property type="match status" value="1"/>
</dbReference>
<gene>
    <name evidence="2" type="ORF">DMC30DRAFT_380266</name>
</gene>
<name>A0A5C5FQI3_9BASI</name>
<dbReference type="Proteomes" id="UP000311382">
    <property type="component" value="Unassembled WGS sequence"/>
</dbReference>
<evidence type="ECO:0000256" key="1">
    <source>
        <dbReference type="SAM" id="MobiDB-lite"/>
    </source>
</evidence>
<dbReference type="PANTHER" id="PTHR47642:SF5">
    <property type="entry name" value="ATP-DEPENDENT DNA HELICASE"/>
    <property type="match status" value="1"/>
</dbReference>
<evidence type="ECO:0008006" key="4">
    <source>
        <dbReference type="Google" id="ProtNLM"/>
    </source>
</evidence>
<evidence type="ECO:0000313" key="3">
    <source>
        <dbReference type="Proteomes" id="UP000311382"/>
    </source>
</evidence>
<feature type="compositionally biased region" description="Low complexity" evidence="1">
    <location>
        <begin position="9"/>
        <end position="18"/>
    </location>
</feature>
<feature type="compositionally biased region" description="Basic residues" evidence="1">
    <location>
        <begin position="19"/>
        <end position="35"/>
    </location>
</feature>
<evidence type="ECO:0000313" key="2">
    <source>
        <dbReference type="EMBL" id="TNY18582.1"/>
    </source>
</evidence>
<reference evidence="2 3" key="1">
    <citation type="submission" date="2019-03" db="EMBL/GenBank/DDBJ databases">
        <title>Rhodosporidium diobovatum UCD-FST 08-225 genome sequencing, assembly, and annotation.</title>
        <authorList>
            <person name="Fakankun I.U."/>
            <person name="Fristensky B."/>
            <person name="Levin D.B."/>
        </authorList>
    </citation>
    <scope>NUCLEOTIDE SEQUENCE [LARGE SCALE GENOMIC DNA]</scope>
    <source>
        <strain evidence="2 3">UCD-FST 08-225</strain>
    </source>
</reference>
<dbReference type="OrthoDB" id="432234at2759"/>
<dbReference type="InterPro" id="IPR027417">
    <property type="entry name" value="P-loop_NTPase"/>
</dbReference>
<feature type="region of interest" description="Disordered" evidence="1">
    <location>
        <begin position="1"/>
        <end position="60"/>
    </location>
</feature>
<keyword evidence="3" id="KW-1185">Reference proteome</keyword>
<organism evidence="2 3">
    <name type="scientific">Rhodotorula diobovata</name>
    <dbReference type="NCBI Taxonomy" id="5288"/>
    <lineage>
        <taxon>Eukaryota</taxon>
        <taxon>Fungi</taxon>
        <taxon>Dikarya</taxon>
        <taxon>Basidiomycota</taxon>
        <taxon>Pucciniomycotina</taxon>
        <taxon>Microbotryomycetes</taxon>
        <taxon>Sporidiobolales</taxon>
        <taxon>Sporidiobolaceae</taxon>
        <taxon>Rhodotorula</taxon>
    </lineage>
</organism>
<accession>A0A5C5FQI3</accession>
<comment type="caution">
    <text evidence="2">The sequence shown here is derived from an EMBL/GenBank/DDBJ whole genome shotgun (WGS) entry which is preliminary data.</text>
</comment>
<sequence length="126" mass="13801">MDCLEDARGVAGPSGARSGARRRRANGQTNRRTRSSRSSTLPRACSVRPTAPSPPRRGTHRIGDIATVIIRPHTWCIDLDKYNTVARTQLPLQLAWALTIHKSQGQSLDAVGVRLTNTFEKGQCVV</sequence>
<dbReference type="AlphaFoldDB" id="A0A5C5FQI3"/>
<proteinExistence type="predicted"/>
<protein>
    <recommendedName>
        <fullName evidence="4">UvrD-like helicase C-terminal domain-containing protein</fullName>
    </recommendedName>
</protein>
<dbReference type="STRING" id="5288.A0A5C5FQI3"/>
<dbReference type="EMBL" id="SOZI01000131">
    <property type="protein sequence ID" value="TNY18582.1"/>
    <property type="molecule type" value="Genomic_DNA"/>
</dbReference>
<dbReference type="PANTHER" id="PTHR47642">
    <property type="entry name" value="ATP-DEPENDENT DNA HELICASE"/>
    <property type="match status" value="1"/>
</dbReference>